<accession>A0ABV6FMM6</accession>
<protein>
    <submittedName>
        <fullName evidence="3">CHAT domain-containing protein</fullName>
    </submittedName>
</protein>
<keyword evidence="4" id="KW-1185">Reference proteome</keyword>
<comment type="caution">
    <text evidence="3">The sequence shown here is derived from an EMBL/GenBank/DDBJ whole genome shotgun (WGS) entry which is preliminary data.</text>
</comment>
<dbReference type="InterPro" id="IPR024983">
    <property type="entry name" value="CHAT_dom"/>
</dbReference>
<name>A0ABV6FMM6_9BURK</name>
<feature type="region of interest" description="Disordered" evidence="1">
    <location>
        <begin position="365"/>
        <end position="510"/>
    </location>
</feature>
<proteinExistence type="predicted"/>
<dbReference type="Proteomes" id="UP001589773">
    <property type="component" value="Unassembled WGS sequence"/>
</dbReference>
<organism evidence="3 4">
    <name type="scientific">Massilia consociata</name>
    <dbReference type="NCBI Taxonomy" id="760117"/>
    <lineage>
        <taxon>Bacteria</taxon>
        <taxon>Pseudomonadati</taxon>
        <taxon>Pseudomonadota</taxon>
        <taxon>Betaproteobacteria</taxon>
        <taxon>Burkholderiales</taxon>
        <taxon>Oxalobacteraceae</taxon>
        <taxon>Telluria group</taxon>
        <taxon>Massilia</taxon>
    </lineage>
</organism>
<reference evidence="3 4" key="1">
    <citation type="submission" date="2024-09" db="EMBL/GenBank/DDBJ databases">
        <authorList>
            <person name="Sun Q."/>
            <person name="Mori K."/>
        </authorList>
    </citation>
    <scope>NUCLEOTIDE SEQUENCE [LARGE SCALE GENOMIC DNA]</scope>
    <source>
        <strain evidence="3 4">CCM 7792</strain>
    </source>
</reference>
<dbReference type="RefSeq" id="WP_379681794.1">
    <property type="nucleotide sequence ID" value="NZ_JBHLWP010000030.1"/>
</dbReference>
<evidence type="ECO:0000256" key="1">
    <source>
        <dbReference type="SAM" id="MobiDB-lite"/>
    </source>
</evidence>
<dbReference type="Pfam" id="PF12770">
    <property type="entry name" value="CHAT"/>
    <property type="match status" value="1"/>
</dbReference>
<feature type="compositionally biased region" description="Basic residues" evidence="1">
    <location>
        <begin position="398"/>
        <end position="434"/>
    </location>
</feature>
<dbReference type="EMBL" id="JBHLWP010000030">
    <property type="protein sequence ID" value="MFC0254549.1"/>
    <property type="molecule type" value="Genomic_DNA"/>
</dbReference>
<evidence type="ECO:0000313" key="3">
    <source>
        <dbReference type="EMBL" id="MFC0254549.1"/>
    </source>
</evidence>
<sequence>MIYQNFDLEIIRPHGGDHLCARVLESPQGDCPFADVKWPFDAEEENERLTEIYGGLRQRGSRSSRANMIQDFGGKLFEAVFTGDIEHLFRSSLDASFRAGKGLRIRLRLPEDSELHVRPWEFLFDTESREFLAVREHTPLVRYLPVKQPTPPIMVEGPLRVLVALSSPRDHPRLDTTREWDILCDALEPSITAGRLELRQVPGRCTFDNLRDSLRHYGAHIFHFVGHGVPGKLVLEQESGKGQEMEATHLRAVFPGGALPRLIVLNACSGAIAQDVPFSGLAQGFLRQGVPAVVAMQASITDEAAVIFTRYFYRDLIEIGAVDTSLTEARLRMQANGYPIEWGTPVLYMRALSGQLFLPPANRLASPAPSPVEPDKPWEPPAPPPGMEPGLEGGERHGRSRKSGRSRARCRFRQRQARPERKRRGLPVPRRRSVCRPPGPGRAGTNGRSCRQHRRRRPHHPRHPCRRNRVRPGNPSRHPSRRWGLHRPPLRHRPRRTGSTVRWREQRHRP</sequence>
<evidence type="ECO:0000259" key="2">
    <source>
        <dbReference type="Pfam" id="PF12770"/>
    </source>
</evidence>
<feature type="compositionally biased region" description="Basic residues" evidence="1">
    <location>
        <begin position="450"/>
        <end position="470"/>
    </location>
</feature>
<gene>
    <name evidence="3" type="ORF">ACFFJK_21905</name>
</gene>
<feature type="compositionally biased region" description="Basic residues" evidence="1">
    <location>
        <begin position="478"/>
        <end position="496"/>
    </location>
</feature>
<feature type="domain" description="CHAT" evidence="2">
    <location>
        <begin position="73"/>
        <end position="342"/>
    </location>
</feature>
<evidence type="ECO:0000313" key="4">
    <source>
        <dbReference type="Proteomes" id="UP001589773"/>
    </source>
</evidence>